<organism evidence="2 3">
    <name type="scientific">Portunus trituberculatus</name>
    <name type="common">Swimming crab</name>
    <name type="synonym">Neptunus trituberculatus</name>
    <dbReference type="NCBI Taxonomy" id="210409"/>
    <lineage>
        <taxon>Eukaryota</taxon>
        <taxon>Metazoa</taxon>
        <taxon>Ecdysozoa</taxon>
        <taxon>Arthropoda</taxon>
        <taxon>Crustacea</taxon>
        <taxon>Multicrustacea</taxon>
        <taxon>Malacostraca</taxon>
        <taxon>Eumalacostraca</taxon>
        <taxon>Eucarida</taxon>
        <taxon>Decapoda</taxon>
        <taxon>Pleocyemata</taxon>
        <taxon>Brachyura</taxon>
        <taxon>Eubrachyura</taxon>
        <taxon>Portunoidea</taxon>
        <taxon>Portunidae</taxon>
        <taxon>Portuninae</taxon>
        <taxon>Portunus</taxon>
    </lineage>
</organism>
<evidence type="ECO:0000256" key="1">
    <source>
        <dbReference type="SAM" id="MobiDB-lite"/>
    </source>
</evidence>
<keyword evidence="3" id="KW-1185">Reference proteome</keyword>
<dbReference type="Proteomes" id="UP000324222">
    <property type="component" value="Unassembled WGS sequence"/>
</dbReference>
<dbReference type="AlphaFoldDB" id="A0A5B7GG73"/>
<evidence type="ECO:0000313" key="2">
    <source>
        <dbReference type="EMBL" id="MPC56098.1"/>
    </source>
</evidence>
<accession>A0A5B7GG73</accession>
<proteinExistence type="predicted"/>
<comment type="caution">
    <text evidence="2">The sequence shown here is derived from an EMBL/GenBank/DDBJ whole genome shotgun (WGS) entry which is preliminary data.</text>
</comment>
<reference evidence="2 3" key="1">
    <citation type="submission" date="2019-05" db="EMBL/GenBank/DDBJ databases">
        <title>Another draft genome of Portunus trituberculatus and its Hox gene families provides insights of decapod evolution.</title>
        <authorList>
            <person name="Jeong J.-H."/>
            <person name="Song I."/>
            <person name="Kim S."/>
            <person name="Choi T."/>
            <person name="Kim D."/>
            <person name="Ryu S."/>
            <person name="Kim W."/>
        </authorList>
    </citation>
    <scope>NUCLEOTIDE SEQUENCE [LARGE SCALE GENOMIC DNA]</scope>
    <source>
        <tissue evidence="2">Muscle</tissue>
    </source>
</reference>
<name>A0A5B7GG73_PORTR</name>
<dbReference type="EMBL" id="VSRR010013692">
    <property type="protein sequence ID" value="MPC56098.1"/>
    <property type="molecule type" value="Genomic_DNA"/>
</dbReference>
<gene>
    <name evidence="2" type="ORF">E2C01_050050</name>
</gene>
<protein>
    <submittedName>
        <fullName evidence="2">Uncharacterized protein</fullName>
    </submittedName>
</protein>
<feature type="compositionally biased region" description="Polar residues" evidence="1">
    <location>
        <begin position="42"/>
        <end position="55"/>
    </location>
</feature>
<evidence type="ECO:0000313" key="3">
    <source>
        <dbReference type="Proteomes" id="UP000324222"/>
    </source>
</evidence>
<sequence length="82" mass="9304">MDVRRGALRGTARYSGGKLFTLNIKTFEDTPMSRADNKEHTQINQGCRHSTSVRGDQADNTRLPPREPHWEALSHIHNPAPR</sequence>
<feature type="region of interest" description="Disordered" evidence="1">
    <location>
        <begin position="31"/>
        <end position="82"/>
    </location>
</feature>
<feature type="compositionally biased region" description="Basic and acidic residues" evidence="1">
    <location>
        <begin position="56"/>
        <end position="74"/>
    </location>
</feature>